<organism evidence="1">
    <name type="scientific">Strombidium inclinatum</name>
    <dbReference type="NCBI Taxonomy" id="197538"/>
    <lineage>
        <taxon>Eukaryota</taxon>
        <taxon>Sar</taxon>
        <taxon>Alveolata</taxon>
        <taxon>Ciliophora</taxon>
        <taxon>Intramacronucleata</taxon>
        <taxon>Spirotrichea</taxon>
        <taxon>Oligotrichia</taxon>
        <taxon>Strombidiidae</taxon>
        <taxon>Strombidium</taxon>
    </lineage>
</organism>
<dbReference type="AlphaFoldDB" id="A0A7S3III8"/>
<evidence type="ECO:0000313" key="1">
    <source>
        <dbReference type="EMBL" id="CAE0324564.1"/>
    </source>
</evidence>
<reference evidence="1" key="1">
    <citation type="submission" date="2021-01" db="EMBL/GenBank/DDBJ databases">
        <authorList>
            <person name="Corre E."/>
            <person name="Pelletier E."/>
            <person name="Niang G."/>
            <person name="Scheremetjew M."/>
            <person name="Finn R."/>
            <person name="Kale V."/>
            <person name="Holt S."/>
            <person name="Cochrane G."/>
            <person name="Meng A."/>
            <person name="Brown T."/>
            <person name="Cohen L."/>
        </authorList>
    </citation>
    <scope>NUCLEOTIDE SEQUENCE</scope>
    <source>
        <strain evidence="1">S3</strain>
    </source>
</reference>
<sequence length="133" mass="14507">MTSFRSVSLDLEKMASLHVFHAVVDLLLGTIPRSLAVEEVGVLLLLADQAPALHSIYPFFEFVGVGMVEADFVGEVLQSGLDVLLFKPIFNHGLDGVRLQVLKPVALFEIEHEFGHRIALWNGISSIGVGDVI</sequence>
<gene>
    <name evidence="1" type="ORF">SINC0208_LOCUS5186</name>
</gene>
<protein>
    <submittedName>
        <fullName evidence="1">Uncharacterized protein</fullName>
    </submittedName>
</protein>
<name>A0A7S3III8_9SPIT</name>
<accession>A0A7S3III8</accession>
<dbReference type="EMBL" id="HBIH01012549">
    <property type="protein sequence ID" value="CAE0324564.1"/>
    <property type="molecule type" value="Transcribed_RNA"/>
</dbReference>
<proteinExistence type="predicted"/>